<reference evidence="4" key="1">
    <citation type="journal article" date="2019" name="Int. J. Syst. Evol. Microbiol.">
        <title>The Global Catalogue of Microorganisms (GCM) 10K type strain sequencing project: providing services to taxonomists for standard genome sequencing and annotation.</title>
        <authorList>
            <consortium name="The Broad Institute Genomics Platform"/>
            <consortium name="The Broad Institute Genome Sequencing Center for Infectious Disease"/>
            <person name="Wu L."/>
            <person name="Ma J."/>
        </authorList>
    </citation>
    <scope>NUCLEOTIDE SEQUENCE [LARGE SCALE GENOMIC DNA]</scope>
    <source>
        <strain evidence="4">IBRC-M 10490</strain>
    </source>
</reference>
<proteinExistence type="inferred from homology"/>
<accession>A0ABV8VJY9</accession>
<dbReference type="InterPro" id="IPR000073">
    <property type="entry name" value="AB_hydrolase_1"/>
</dbReference>
<keyword evidence="3" id="KW-0378">Hydrolase</keyword>
<comment type="caution">
    <text evidence="3">The sequence shown here is derived from an EMBL/GenBank/DDBJ whole genome shotgun (WGS) entry which is preliminary data.</text>
</comment>
<evidence type="ECO:0000256" key="1">
    <source>
        <dbReference type="ARBA" id="ARBA00038115"/>
    </source>
</evidence>
<dbReference type="PANTHER" id="PTHR22946">
    <property type="entry name" value="DIENELACTONE HYDROLASE DOMAIN-CONTAINING PROTEIN-RELATED"/>
    <property type="match status" value="1"/>
</dbReference>
<evidence type="ECO:0000259" key="2">
    <source>
        <dbReference type="Pfam" id="PF00561"/>
    </source>
</evidence>
<name>A0ABV8VJY9_9NOCA</name>
<evidence type="ECO:0000313" key="3">
    <source>
        <dbReference type="EMBL" id="MFC4376380.1"/>
    </source>
</evidence>
<protein>
    <submittedName>
        <fullName evidence="3">Alpha/beta hydrolase family protein</fullName>
        <ecNumber evidence="3">3.4.-.-</ecNumber>
    </submittedName>
</protein>
<dbReference type="EMBL" id="JBHSDL010000025">
    <property type="protein sequence ID" value="MFC4376380.1"/>
    <property type="molecule type" value="Genomic_DNA"/>
</dbReference>
<sequence length="324" mass="33364">MGTELVEAMFSRATGAGIDPHDYHRALAGVAAPGDWAPACAAAADRHRDAPAGSAITRGDHLVLSARWSHLATLVPDAHHLDHARAADLTSEQGFSLLSAGVRRIDGRDFTGILREPNGPAVGTVIVVPGLDSSKEEFHVLADALIRRGAAVFAMDGPGQGTRLATTTLSAAYPDVISAVIDELGIERAGVVGLSLGGYYGAAAAAADPRITVAASVSGPSRLDWAHLPGPVRELMARRAGSLRAAAAFAATVDLSDSAAHVRCRLLVVDGGADVVPGVTDGALLAQRAPRGRYLRIPGGDHLVGNDQQAWLPAVADHLTGGLR</sequence>
<dbReference type="GO" id="GO:0016787">
    <property type="term" value="F:hydrolase activity"/>
    <property type="evidence" value="ECO:0007669"/>
    <property type="project" value="UniProtKB-KW"/>
</dbReference>
<dbReference type="Proteomes" id="UP001595844">
    <property type="component" value="Unassembled WGS sequence"/>
</dbReference>
<organism evidence="3 4">
    <name type="scientific">Nocardia halotolerans</name>
    <dbReference type="NCBI Taxonomy" id="1755878"/>
    <lineage>
        <taxon>Bacteria</taxon>
        <taxon>Bacillati</taxon>
        <taxon>Actinomycetota</taxon>
        <taxon>Actinomycetes</taxon>
        <taxon>Mycobacteriales</taxon>
        <taxon>Nocardiaceae</taxon>
        <taxon>Nocardia</taxon>
    </lineage>
</organism>
<dbReference type="InterPro" id="IPR050261">
    <property type="entry name" value="FrsA_esterase"/>
</dbReference>
<comment type="similarity">
    <text evidence="1">Belongs to the AB hydrolase superfamily. FUS2 hydrolase family.</text>
</comment>
<dbReference type="EC" id="3.4.-.-" evidence="3"/>
<dbReference type="SUPFAM" id="SSF53474">
    <property type="entry name" value="alpha/beta-Hydrolases"/>
    <property type="match status" value="1"/>
</dbReference>
<feature type="domain" description="AB hydrolase-1" evidence="2">
    <location>
        <begin position="124"/>
        <end position="252"/>
    </location>
</feature>
<dbReference type="Gene3D" id="3.40.50.1820">
    <property type="entry name" value="alpha/beta hydrolase"/>
    <property type="match status" value="1"/>
</dbReference>
<dbReference type="Pfam" id="PF00561">
    <property type="entry name" value="Abhydrolase_1"/>
    <property type="match status" value="1"/>
</dbReference>
<evidence type="ECO:0000313" key="4">
    <source>
        <dbReference type="Proteomes" id="UP001595844"/>
    </source>
</evidence>
<gene>
    <name evidence="3" type="ORF">ACFO5K_19995</name>
</gene>
<keyword evidence="4" id="KW-1185">Reference proteome</keyword>
<dbReference type="PANTHER" id="PTHR22946:SF12">
    <property type="entry name" value="CONIDIAL PIGMENT BIOSYNTHESIS PROTEIN AYG1 (AFU_ORTHOLOGUE AFUA_2G17550)"/>
    <property type="match status" value="1"/>
</dbReference>
<dbReference type="RefSeq" id="WP_378565016.1">
    <property type="nucleotide sequence ID" value="NZ_JBHSDL010000025.1"/>
</dbReference>
<dbReference type="InterPro" id="IPR029058">
    <property type="entry name" value="AB_hydrolase_fold"/>
</dbReference>